<protein>
    <submittedName>
        <fullName evidence="1">Uncharacterized protein</fullName>
    </submittedName>
</protein>
<sequence>MRPERALLKLIRIITRKVMRDQDRKQRQDNNQKK</sequence>
<keyword evidence="2" id="KW-1185">Reference proteome</keyword>
<accession>A0A239Z085</accession>
<dbReference type="KEGG" id="sste:SAMEA4384403_1036"/>
<proteinExistence type="predicted"/>
<gene>
    <name evidence="1" type="ORF">SAMEA4384403_01036</name>
</gene>
<evidence type="ECO:0000313" key="2">
    <source>
        <dbReference type="Proteomes" id="UP000242084"/>
    </source>
</evidence>
<reference evidence="1 2" key="1">
    <citation type="submission" date="2017-06" db="EMBL/GenBank/DDBJ databases">
        <authorList>
            <consortium name="Pathogen Informatics"/>
        </authorList>
    </citation>
    <scope>NUCLEOTIDE SEQUENCE [LARGE SCALE GENOMIC DNA]</scope>
    <source>
        <strain evidence="1 2">NCTC13839</strain>
    </source>
</reference>
<evidence type="ECO:0000313" key="1">
    <source>
        <dbReference type="EMBL" id="SNV64555.1"/>
    </source>
</evidence>
<name>A0A239Z085_9STAP</name>
<organism evidence="1 2">
    <name type="scientific">Mammaliicoccus stepanovicii</name>
    <dbReference type="NCBI Taxonomy" id="643214"/>
    <lineage>
        <taxon>Bacteria</taxon>
        <taxon>Bacillati</taxon>
        <taxon>Bacillota</taxon>
        <taxon>Bacilli</taxon>
        <taxon>Bacillales</taxon>
        <taxon>Staphylococcaceae</taxon>
        <taxon>Mammaliicoccus</taxon>
    </lineage>
</organism>
<dbReference type="AlphaFoldDB" id="A0A239Z085"/>
<dbReference type="Proteomes" id="UP000242084">
    <property type="component" value="Chromosome 1"/>
</dbReference>
<dbReference type="EMBL" id="LT906462">
    <property type="protein sequence ID" value="SNV64555.1"/>
    <property type="molecule type" value="Genomic_DNA"/>
</dbReference>